<evidence type="ECO:0000313" key="1">
    <source>
        <dbReference type="EMBL" id="SVB15959.1"/>
    </source>
</evidence>
<gene>
    <name evidence="1" type="ORF">METZ01_LOCUS168813</name>
</gene>
<accession>A0A382BQR5</accession>
<dbReference type="AlphaFoldDB" id="A0A382BQR5"/>
<protein>
    <recommendedName>
        <fullName evidence="2">GYD domain-containing protein</fullName>
    </recommendedName>
</protein>
<sequence>MARYFMLANVTREYASARMKNLDEDRIPVIKKLCESLGVTFHSLDFTRGIYDIIGIVDAPDFETINALKCVVVESGVVAQMDILETIDIDVILRKAVEATGSYSKPGE</sequence>
<dbReference type="InterPro" id="IPR014845">
    <property type="entry name" value="GYD/TTHA1554"/>
</dbReference>
<organism evidence="1">
    <name type="scientific">marine metagenome</name>
    <dbReference type="NCBI Taxonomy" id="408172"/>
    <lineage>
        <taxon>unclassified sequences</taxon>
        <taxon>metagenomes</taxon>
        <taxon>ecological metagenomes</taxon>
    </lineage>
</organism>
<reference evidence="1" key="1">
    <citation type="submission" date="2018-05" db="EMBL/GenBank/DDBJ databases">
        <authorList>
            <person name="Lanie J.A."/>
            <person name="Ng W.-L."/>
            <person name="Kazmierczak K.M."/>
            <person name="Andrzejewski T.M."/>
            <person name="Davidsen T.M."/>
            <person name="Wayne K.J."/>
            <person name="Tettelin H."/>
            <person name="Glass J.I."/>
            <person name="Rusch D."/>
            <person name="Podicherti R."/>
            <person name="Tsui H.-C.T."/>
            <person name="Winkler M.E."/>
        </authorList>
    </citation>
    <scope>NUCLEOTIDE SEQUENCE</scope>
</reference>
<dbReference type="Pfam" id="PF08734">
    <property type="entry name" value="GYD"/>
    <property type="match status" value="1"/>
</dbReference>
<evidence type="ECO:0008006" key="2">
    <source>
        <dbReference type="Google" id="ProtNLM"/>
    </source>
</evidence>
<name>A0A382BQR5_9ZZZZ</name>
<proteinExistence type="predicted"/>
<dbReference type="EMBL" id="UINC01030867">
    <property type="protein sequence ID" value="SVB15959.1"/>
    <property type="molecule type" value="Genomic_DNA"/>
</dbReference>